<proteinExistence type="predicted"/>
<protein>
    <submittedName>
        <fullName evidence="2">Class I SAM-dependent methyltransferase</fullName>
    </submittedName>
</protein>
<dbReference type="Gene3D" id="3.40.50.150">
    <property type="entry name" value="Vaccinia Virus protein VP39"/>
    <property type="match status" value="1"/>
</dbReference>
<dbReference type="SUPFAM" id="SSF53335">
    <property type="entry name" value="S-adenosyl-L-methionine-dependent methyltransferases"/>
    <property type="match status" value="1"/>
</dbReference>
<reference evidence="2 3" key="1">
    <citation type="submission" date="2019-08" db="EMBL/GenBank/DDBJ databases">
        <title>Professor.</title>
        <authorList>
            <person name="Park J.S."/>
        </authorList>
    </citation>
    <scope>NUCLEOTIDE SEQUENCE [LARGE SCALE GENOMIC DNA]</scope>
    <source>
        <strain evidence="2 3">176CP5-101</strain>
    </source>
</reference>
<sequence>MSNPWLSIPFNEYEDHMRTNGQLQILNIIFKGTLENYTPKSLALLGCATGNGLEHVDSKVTDQVHAVDINEDYLAMVKKRYGTCIPNLYILKKDLGEDVLAIDPVNLVFAALVLEYVRPEILVPKIADVLQTGGKAVIVLQKSSMDSQTITKTRYSSIRRLGQNLSEVSPQCIDRLFSQQGFVKLAQERRVVNIDKLFIIICYEKTNIL</sequence>
<dbReference type="Pfam" id="PF13649">
    <property type="entry name" value="Methyltransf_25"/>
    <property type="match status" value="1"/>
</dbReference>
<dbReference type="EMBL" id="VRUR01000001">
    <property type="protein sequence ID" value="TXN37756.1"/>
    <property type="molecule type" value="Genomic_DNA"/>
</dbReference>
<dbReference type="AlphaFoldDB" id="A0A5C8V8Q5"/>
<dbReference type="GO" id="GO:0008168">
    <property type="term" value="F:methyltransferase activity"/>
    <property type="evidence" value="ECO:0007669"/>
    <property type="project" value="UniProtKB-KW"/>
</dbReference>
<evidence type="ECO:0000313" key="2">
    <source>
        <dbReference type="EMBL" id="TXN37756.1"/>
    </source>
</evidence>
<keyword evidence="2" id="KW-0808">Transferase</keyword>
<dbReference type="InterPro" id="IPR029063">
    <property type="entry name" value="SAM-dependent_MTases_sf"/>
</dbReference>
<keyword evidence="2" id="KW-0489">Methyltransferase</keyword>
<feature type="domain" description="Methyltransferase" evidence="1">
    <location>
        <begin position="45"/>
        <end position="134"/>
    </location>
</feature>
<dbReference type="GO" id="GO:0032259">
    <property type="term" value="P:methylation"/>
    <property type="evidence" value="ECO:0007669"/>
    <property type="project" value="UniProtKB-KW"/>
</dbReference>
<comment type="caution">
    <text evidence="2">The sequence shown here is derived from an EMBL/GenBank/DDBJ whole genome shotgun (WGS) entry which is preliminary data.</text>
</comment>
<accession>A0A5C8V8Q5</accession>
<organism evidence="2 3">
    <name type="scientific">Flagellimonas hymeniacidonis</name>
    <dbReference type="NCBI Taxonomy" id="2603628"/>
    <lineage>
        <taxon>Bacteria</taxon>
        <taxon>Pseudomonadati</taxon>
        <taxon>Bacteroidota</taxon>
        <taxon>Flavobacteriia</taxon>
        <taxon>Flavobacteriales</taxon>
        <taxon>Flavobacteriaceae</taxon>
        <taxon>Flagellimonas</taxon>
    </lineage>
</organism>
<dbReference type="RefSeq" id="WP_147741992.1">
    <property type="nucleotide sequence ID" value="NZ_VRUR01000001.1"/>
</dbReference>
<dbReference type="Proteomes" id="UP000321456">
    <property type="component" value="Unassembled WGS sequence"/>
</dbReference>
<evidence type="ECO:0000313" key="3">
    <source>
        <dbReference type="Proteomes" id="UP000321456"/>
    </source>
</evidence>
<dbReference type="InterPro" id="IPR041698">
    <property type="entry name" value="Methyltransf_25"/>
</dbReference>
<keyword evidence="3" id="KW-1185">Reference proteome</keyword>
<evidence type="ECO:0000259" key="1">
    <source>
        <dbReference type="Pfam" id="PF13649"/>
    </source>
</evidence>
<dbReference type="CDD" id="cd02440">
    <property type="entry name" value="AdoMet_MTases"/>
    <property type="match status" value="1"/>
</dbReference>
<gene>
    <name evidence="2" type="ORF">FVB32_05555</name>
</gene>
<name>A0A5C8V8Q5_9FLAO</name>